<feature type="domain" description="Reverse transcriptase" evidence="2">
    <location>
        <begin position="18"/>
        <end position="288"/>
    </location>
</feature>
<dbReference type="Pfam" id="PF00078">
    <property type="entry name" value="RVT_1"/>
    <property type="match status" value="1"/>
</dbReference>
<dbReference type="InterPro" id="IPR052343">
    <property type="entry name" value="Retrotransposon-Effector_Assoc"/>
</dbReference>
<dbReference type="Proteomes" id="UP000242715">
    <property type="component" value="Unassembled WGS sequence"/>
</dbReference>
<dbReference type="SUPFAM" id="SSF52949">
    <property type="entry name" value="Macro domain-like"/>
    <property type="match status" value="1"/>
</dbReference>
<dbReference type="InterPro" id="IPR043472">
    <property type="entry name" value="Macro_dom-like"/>
</dbReference>
<accession>A0A2Z6N4D0</accession>
<gene>
    <name evidence="3" type="ORF">TSUD_220120</name>
</gene>
<name>A0A2Z6N4D0_TRISU</name>
<keyword evidence="4" id="KW-1185">Reference proteome</keyword>
<dbReference type="InterPro" id="IPR000477">
    <property type="entry name" value="RT_dom"/>
</dbReference>
<evidence type="ECO:0000313" key="3">
    <source>
        <dbReference type="EMBL" id="GAU39768.1"/>
    </source>
</evidence>
<protein>
    <recommendedName>
        <fullName evidence="2">Reverse transcriptase domain-containing protein</fullName>
    </recommendedName>
</protein>
<dbReference type="InterPro" id="IPR043502">
    <property type="entry name" value="DNA/RNA_pol_sf"/>
</dbReference>
<evidence type="ECO:0000256" key="1">
    <source>
        <dbReference type="SAM" id="MobiDB-lite"/>
    </source>
</evidence>
<dbReference type="Gene3D" id="3.40.220.10">
    <property type="entry name" value="Leucine Aminopeptidase, subunit E, domain 1"/>
    <property type="match status" value="1"/>
</dbReference>
<dbReference type="CDD" id="cd01650">
    <property type="entry name" value="RT_nLTR_like"/>
    <property type="match status" value="1"/>
</dbReference>
<dbReference type="SUPFAM" id="SSF56672">
    <property type="entry name" value="DNA/RNA polymerases"/>
    <property type="match status" value="1"/>
</dbReference>
<reference evidence="4" key="1">
    <citation type="journal article" date="2017" name="Front. Plant Sci.">
        <title>Climate Clever Clovers: New Paradigm to Reduce the Environmental Footprint of Ruminants by Breeding Low Methanogenic Forages Utilizing Haplotype Variation.</title>
        <authorList>
            <person name="Kaur P."/>
            <person name="Appels R."/>
            <person name="Bayer P.E."/>
            <person name="Keeble-Gagnere G."/>
            <person name="Wang J."/>
            <person name="Hirakawa H."/>
            <person name="Shirasawa K."/>
            <person name="Vercoe P."/>
            <person name="Stefanova K."/>
            <person name="Durmic Z."/>
            <person name="Nichols P."/>
            <person name="Revell C."/>
            <person name="Isobe S.N."/>
            <person name="Edwards D."/>
            <person name="Erskine W."/>
        </authorList>
    </citation>
    <scope>NUCLEOTIDE SEQUENCE [LARGE SCALE GENOMIC DNA]</scope>
    <source>
        <strain evidence="4">cv. Daliak</strain>
    </source>
</reference>
<dbReference type="PANTHER" id="PTHR46890">
    <property type="entry name" value="NON-LTR RETROLELEMENT REVERSE TRANSCRIPTASE-LIKE PROTEIN-RELATED"/>
    <property type="match status" value="1"/>
</dbReference>
<organism evidence="3 4">
    <name type="scientific">Trifolium subterraneum</name>
    <name type="common">Subterranean clover</name>
    <dbReference type="NCBI Taxonomy" id="3900"/>
    <lineage>
        <taxon>Eukaryota</taxon>
        <taxon>Viridiplantae</taxon>
        <taxon>Streptophyta</taxon>
        <taxon>Embryophyta</taxon>
        <taxon>Tracheophyta</taxon>
        <taxon>Spermatophyta</taxon>
        <taxon>Magnoliopsida</taxon>
        <taxon>eudicotyledons</taxon>
        <taxon>Gunneridae</taxon>
        <taxon>Pentapetalae</taxon>
        <taxon>rosids</taxon>
        <taxon>fabids</taxon>
        <taxon>Fabales</taxon>
        <taxon>Fabaceae</taxon>
        <taxon>Papilionoideae</taxon>
        <taxon>50 kb inversion clade</taxon>
        <taxon>NPAAA clade</taxon>
        <taxon>Hologalegina</taxon>
        <taxon>IRL clade</taxon>
        <taxon>Trifolieae</taxon>
        <taxon>Trifolium</taxon>
    </lineage>
</organism>
<evidence type="ECO:0000259" key="2">
    <source>
        <dbReference type="PROSITE" id="PS50878"/>
    </source>
</evidence>
<dbReference type="OrthoDB" id="1932527at2759"/>
<feature type="region of interest" description="Disordered" evidence="1">
    <location>
        <begin position="314"/>
        <end position="334"/>
    </location>
</feature>
<sequence length="376" mass="41777">MCWWKSLEKMKLSRQCGIVIALPGTRWGVNCTFIVLIPKVDVPLKLSDYRPISLVGCTYKVLAKVLANRLSKVIGNVISVNQSAFVKGRQILDGILIANEIVDEAKKKKKELILFKVDFEKAYDSVEWSYLFSVMRKMNFPWKWRRWISECVRSASASVLVNGSPTDEFTFERGLRQGDPLSPFLFLIAAEGLNAMVNASVHANLFSGFSVGEDVPFQITHLQFADDTLMVADKNWANIRAIKSILLLFEVMSGLKVNFHKSLLVGVNVADSCPVAASSATPRGGLPNDSEEDSVVTLDQVPRWVDAEHSLENDNRDPLAFQSGTGSGAGGSVSRFPVDHEINSRIYLWRGDPWNLEVDAVVNSTNEVSNIPSFSY</sequence>
<dbReference type="PANTHER" id="PTHR46890:SF48">
    <property type="entry name" value="RNA-DIRECTED DNA POLYMERASE"/>
    <property type="match status" value="1"/>
</dbReference>
<evidence type="ECO:0000313" key="4">
    <source>
        <dbReference type="Proteomes" id="UP000242715"/>
    </source>
</evidence>
<dbReference type="PROSITE" id="PS50878">
    <property type="entry name" value="RT_POL"/>
    <property type="match status" value="1"/>
</dbReference>
<proteinExistence type="predicted"/>
<dbReference type="EMBL" id="DF973777">
    <property type="protein sequence ID" value="GAU39768.1"/>
    <property type="molecule type" value="Genomic_DNA"/>
</dbReference>
<dbReference type="AlphaFoldDB" id="A0A2Z6N4D0"/>